<dbReference type="OrthoDB" id="9786161at2"/>
<feature type="domain" description="TPM" evidence="1">
    <location>
        <begin position="4"/>
        <end position="121"/>
    </location>
</feature>
<sequence length="145" mass="16427">MSVTEDFLTADEEQEIVNAIILAEKNTSGEIRVHIENHSVKPPLERAKEVFHQLGMYNTNSRNGVLFYIGVSDHTFAILGDEGIDKVVEADFWDCTKDAIISHFKESRFKEGLVEGVLKAGERLKQHFPYNESDKDELSNEISKS</sequence>
<reference evidence="2 3" key="1">
    <citation type="submission" date="2019-01" db="EMBL/GenBank/DDBJ databases">
        <title>Flavobacterium sp. nov.,isolated from freshwater.</title>
        <authorList>
            <person name="Zhang R."/>
            <person name="Du Z.-J."/>
        </authorList>
    </citation>
    <scope>NUCLEOTIDE SEQUENCE [LARGE SCALE GENOMIC DNA]</scope>
    <source>
        <strain evidence="2 3">1E403</strain>
    </source>
</reference>
<dbReference type="Pfam" id="PF04536">
    <property type="entry name" value="TPM_phosphatase"/>
    <property type="match status" value="1"/>
</dbReference>
<organism evidence="2 3">
    <name type="scientific">Flavobacterium cerinum</name>
    <dbReference type="NCBI Taxonomy" id="2502784"/>
    <lineage>
        <taxon>Bacteria</taxon>
        <taxon>Pseudomonadati</taxon>
        <taxon>Bacteroidota</taxon>
        <taxon>Flavobacteriia</taxon>
        <taxon>Flavobacteriales</taxon>
        <taxon>Flavobacteriaceae</taxon>
        <taxon>Flavobacterium</taxon>
    </lineage>
</organism>
<accession>A0A444HFS2</accession>
<gene>
    <name evidence="2" type="ORF">EPI11_02435</name>
</gene>
<dbReference type="InterPro" id="IPR007621">
    <property type="entry name" value="TPM_dom"/>
</dbReference>
<dbReference type="EMBL" id="SBII01000001">
    <property type="protein sequence ID" value="RWX03811.1"/>
    <property type="molecule type" value="Genomic_DNA"/>
</dbReference>
<evidence type="ECO:0000313" key="2">
    <source>
        <dbReference type="EMBL" id="RWX03811.1"/>
    </source>
</evidence>
<evidence type="ECO:0000259" key="1">
    <source>
        <dbReference type="Pfam" id="PF04536"/>
    </source>
</evidence>
<evidence type="ECO:0000313" key="3">
    <source>
        <dbReference type="Proteomes" id="UP000287527"/>
    </source>
</evidence>
<protein>
    <submittedName>
        <fullName evidence="2">TPM domain-containing protein</fullName>
    </submittedName>
</protein>
<dbReference type="Gene3D" id="3.10.310.50">
    <property type="match status" value="1"/>
</dbReference>
<keyword evidence="3" id="KW-1185">Reference proteome</keyword>
<dbReference type="PANTHER" id="PTHR30373">
    <property type="entry name" value="UPF0603 PROTEIN YGCG"/>
    <property type="match status" value="1"/>
</dbReference>
<dbReference type="RefSeq" id="WP_128388365.1">
    <property type="nucleotide sequence ID" value="NZ_SBII01000001.1"/>
</dbReference>
<proteinExistence type="predicted"/>
<comment type="caution">
    <text evidence="2">The sequence shown here is derived from an EMBL/GenBank/DDBJ whole genome shotgun (WGS) entry which is preliminary data.</text>
</comment>
<dbReference type="PANTHER" id="PTHR30373:SF8">
    <property type="entry name" value="BLL7265 PROTEIN"/>
    <property type="match status" value="1"/>
</dbReference>
<dbReference type="Proteomes" id="UP000287527">
    <property type="component" value="Unassembled WGS sequence"/>
</dbReference>
<name>A0A444HFS2_9FLAO</name>
<dbReference type="AlphaFoldDB" id="A0A444HFS2"/>